<dbReference type="Proteomes" id="UP001196413">
    <property type="component" value="Unassembled WGS sequence"/>
</dbReference>
<proteinExistence type="predicted"/>
<dbReference type="EMBL" id="JAHQIW010003598">
    <property type="protein sequence ID" value="KAJ1359344.1"/>
    <property type="molecule type" value="Genomic_DNA"/>
</dbReference>
<gene>
    <name evidence="1" type="ORF">KIN20_018041</name>
</gene>
<reference evidence="1" key="1">
    <citation type="submission" date="2021-06" db="EMBL/GenBank/DDBJ databases">
        <title>Parelaphostrongylus tenuis whole genome reference sequence.</title>
        <authorList>
            <person name="Garwood T.J."/>
            <person name="Larsen P.A."/>
            <person name="Fountain-Jones N.M."/>
            <person name="Garbe J.R."/>
            <person name="Macchietto M.G."/>
            <person name="Kania S.A."/>
            <person name="Gerhold R.W."/>
            <person name="Richards J.E."/>
            <person name="Wolf T.M."/>
        </authorList>
    </citation>
    <scope>NUCLEOTIDE SEQUENCE</scope>
    <source>
        <strain evidence="1">MNPRO001-30</strain>
        <tissue evidence="1">Meninges</tissue>
    </source>
</reference>
<protein>
    <submittedName>
        <fullName evidence="1">Uncharacterized protein</fullName>
    </submittedName>
</protein>
<evidence type="ECO:0000313" key="1">
    <source>
        <dbReference type="EMBL" id="KAJ1359344.1"/>
    </source>
</evidence>
<sequence length="80" mass="9116">MAPRGLVDSELSQQSGIFQKMLQRLLREKVLTEKFLHHSELNRSLNFPFTFALGSALSSLATPLHVITDAASRFWHLDHQ</sequence>
<name>A0AAD5N3T9_PARTN</name>
<evidence type="ECO:0000313" key="2">
    <source>
        <dbReference type="Proteomes" id="UP001196413"/>
    </source>
</evidence>
<comment type="caution">
    <text evidence="1">The sequence shown here is derived from an EMBL/GenBank/DDBJ whole genome shotgun (WGS) entry which is preliminary data.</text>
</comment>
<accession>A0AAD5N3T9</accession>
<keyword evidence="2" id="KW-1185">Reference proteome</keyword>
<dbReference type="AlphaFoldDB" id="A0AAD5N3T9"/>
<organism evidence="1 2">
    <name type="scientific">Parelaphostrongylus tenuis</name>
    <name type="common">Meningeal worm</name>
    <dbReference type="NCBI Taxonomy" id="148309"/>
    <lineage>
        <taxon>Eukaryota</taxon>
        <taxon>Metazoa</taxon>
        <taxon>Ecdysozoa</taxon>
        <taxon>Nematoda</taxon>
        <taxon>Chromadorea</taxon>
        <taxon>Rhabditida</taxon>
        <taxon>Rhabditina</taxon>
        <taxon>Rhabditomorpha</taxon>
        <taxon>Strongyloidea</taxon>
        <taxon>Metastrongylidae</taxon>
        <taxon>Parelaphostrongylus</taxon>
    </lineage>
</organism>